<accession>A0ABR0B800</accession>
<dbReference type="EMBL" id="JAOYFB010000040">
    <property type="protein sequence ID" value="KAK4037829.1"/>
    <property type="molecule type" value="Genomic_DNA"/>
</dbReference>
<name>A0ABR0B800_9CRUS</name>
<protein>
    <submittedName>
        <fullName evidence="1">Uncharacterized protein</fullName>
    </submittedName>
</protein>
<reference evidence="1 2" key="1">
    <citation type="journal article" date="2023" name="Nucleic Acids Res.">
        <title>The hologenome of Daphnia magna reveals possible DNA methylation and microbiome-mediated evolution of the host genome.</title>
        <authorList>
            <person name="Chaturvedi A."/>
            <person name="Li X."/>
            <person name="Dhandapani V."/>
            <person name="Marshall H."/>
            <person name="Kissane S."/>
            <person name="Cuenca-Cambronero M."/>
            <person name="Asole G."/>
            <person name="Calvet F."/>
            <person name="Ruiz-Romero M."/>
            <person name="Marangio P."/>
            <person name="Guigo R."/>
            <person name="Rago D."/>
            <person name="Mirbahai L."/>
            <person name="Eastwood N."/>
            <person name="Colbourne J.K."/>
            <person name="Zhou J."/>
            <person name="Mallon E."/>
            <person name="Orsini L."/>
        </authorList>
    </citation>
    <scope>NUCLEOTIDE SEQUENCE [LARGE SCALE GENOMIC DNA]</scope>
    <source>
        <strain evidence="1">LRV0_1</strain>
    </source>
</reference>
<organism evidence="1 2">
    <name type="scientific">Daphnia magna</name>
    <dbReference type="NCBI Taxonomy" id="35525"/>
    <lineage>
        <taxon>Eukaryota</taxon>
        <taxon>Metazoa</taxon>
        <taxon>Ecdysozoa</taxon>
        <taxon>Arthropoda</taxon>
        <taxon>Crustacea</taxon>
        <taxon>Branchiopoda</taxon>
        <taxon>Diplostraca</taxon>
        <taxon>Cladocera</taxon>
        <taxon>Anomopoda</taxon>
        <taxon>Daphniidae</taxon>
        <taxon>Daphnia</taxon>
    </lineage>
</organism>
<evidence type="ECO:0000313" key="1">
    <source>
        <dbReference type="EMBL" id="KAK4037829.1"/>
    </source>
</evidence>
<evidence type="ECO:0000313" key="2">
    <source>
        <dbReference type="Proteomes" id="UP001234178"/>
    </source>
</evidence>
<dbReference type="Proteomes" id="UP001234178">
    <property type="component" value="Unassembled WGS sequence"/>
</dbReference>
<comment type="caution">
    <text evidence="1">The sequence shown here is derived from an EMBL/GenBank/DDBJ whole genome shotgun (WGS) entry which is preliminary data.</text>
</comment>
<keyword evidence="2" id="KW-1185">Reference proteome</keyword>
<sequence length="146" mass="16629">MILFNIGIVPPCLNPKLDTDKTIKKSQIKLSYEKVAELVKIPARITWAHGATNITPICSITDWQKLTPPKEKDLFEMMIPELGIMNRDEDGVYRILIRGPSPIPKKLGDRRGRQEERDAEIVASNGRHQISPQLNNTLFWENNSIV</sequence>
<proteinExistence type="predicted"/>
<gene>
    <name evidence="1" type="ORF">OUZ56_029855</name>
</gene>